<feature type="chain" id="PRO_5005893003" evidence="3">
    <location>
        <begin position="28"/>
        <end position="847"/>
    </location>
</feature>
<dbReference type="InterPro" id="IPR013783">
    <property type="entry name" value="Ig-like_fold"/>
</dbReference>
<feature type="region of interest" description="Disordered" evidence="2">
    <location>
        <begin position="823"/>
        <end position="847"/>
    </location>
</feature>
<dbReference type="Gene3D" id="2.60.40.10">
    <property type="entry name" value="Immunoglobulins"/>
    <property type="match status" value="4"/>
</dbReference>
<dbReference type="PROSITE" id="PS50835">
    <property type="entry name" value="IG_LIKE"/>
    <property type="match status" value="2"/>
</dbReference>
<dbReference type="Proteomes" id="UP000046393">
    <property type="component" value="Unplaced"/>
</dbReference>
<evidence type="ECO:0000256" key="3">
    <source>
        <dbReference type="SAM" id="SignalP"/>
    </source>
</evidence>
<sequence length="847" mass="95747">MKSKNEQWLCTTSIVLNLLHLVISVQGNRQLPATASAIHSIEEPRIFTNLYMSDDFCLNISINISSTDANATGYRIFYTRTPDEKNSSYGWKRIEFQTAEAQLNVRRNGKHLELSPNSRYIARVAQMRNDSKRRIDEIVEFVTVDEVPDVPTNVSVYIDAEGTYHVVFNTVVDPCNTKSKYLKDYIIQFTTDSGTANTTEWKSHKVEIAEEDLDEYVDVKLEELTISSTFNHSFKVFTNNITSGLSSNITTFVLDIEARKPQITVEGGDNLAYEPSITESINIKCRVVSVPIAVVSWRYKKINFSEKYTTETIKIDDRTVVSTLNISKRIRSQTVECWASNIYGIRNSIINITILGAGSFPTKISAINNKKGVYVSWGPPEIPNGEITGYVIYATEDSSERRLQKWSNYSTSASARSLFVKSCPRQTCYVSVQAVSTSGPGIVSDVVEVPFTEEVIPLNISIELIQYTGNRSTDEAKTIEIGSGTEVAFRCVAYGSPTPNISHFWIDGNLLKEVNNSEAEITEELDLYSFRTGKIVYKMQTSKTLFCEAKNNHESVNTSLFFSVRTQEEDAPLKEWQKFETSKTTLELYRTDVTPSTIYFCKVAGVNRFGEGNCSKAIKFVTGSGAPKSPPEILEPEETNNNVLVLLWNIPINPNGEIKKYTIYYTKDVRLSDDEYRKWNSVEVVSNCSKCTYKMTQERVGLRKDEDYRYRITAWNDLAESEPSAVKLFATLGKEFPVPTKMEATVLKDNSVLLKFDVIRSSQDYSRYVTNFFVSITADSDGIYGSYKKVDATVRFNLKKNQMVLKISGTDLQPNSSYWARARADDPDQNASWSKPVRFQTGPMSKR</sequence>
<feature type="domain" description="Ig-like" evidence="4">
    <location>
        <begin position="457"/>
        <end position="563"/>
    </location>
</feature>
<protein>
    <submittedName>
        <fullName evidence="7">Protein-tyrosine-phosphatase</fullName>
    </submittedName>
</protein>
<evidence type="ECO:0000313" key="6">
    <source>
        <dbReference type="Proteomes" id="UP000046393"/>
    </source>
</evidence>
<feature type="domain" description="Fibronectin type-III" evidence="5">
    <location>
        <begin position="357"/>
        <end position="455"/>
    </location>
</feature>
<feature type="signal peptide" evidence="3">
    <location>
        <begin position="1"/>
        <end position="27"/>
    </location>
</feature>
<dbReference type="PANTHER" id="PTHR13817">
    <property type="entry name" value="TITIN"/>
    <property type="match status" value="1"/>
</dbReference>
<evidence type="ECO:0000256" key="2">
    <source>
        <dbReference type="SAM" id="MobiDB-lite"/>
    </source>
</evidence>
<keyword evidence="6" id="KW-1185">Reference proteome</keyword>
<dbReference type="PROSITE" id="PS50853">
    <property type="entry name" value="FN3"/>
    <property type="match status" value="2"/>
</dbReference>
<evidence type="ECO:0000256" key="1">
    <source>
        <dbReference type="ARBA" id="ARBA00022737"/>
    </source>
</evidence>
<feature type="domain" description="Fibronectin type-III" evidence="5">
    <location>
        <begin position="630"/>
        <end position="734"/>
    </location>
</feature>
<dbReference type="InterPro" id="IPR003961">
    <property type="entry name" value="FN3_dom"/>
</dbReference>
<keyword evidence="3" id="KW-0732">Signal</keyword>
<keyword evidence="1" id="KW-0677">Repeat</keyword>
<name>A0A0N5AE36_9BILA</name>
<evidence type="ECO:0000259" key="4">
    <source>
        <dbReference type="PROSITE" id="PS50835"/>
    </source>
</evidence>
<dbReference type="InterPro" id="IPR007110">
    <property type="entry name" value="Ig-like_dom"/>
</dbReference>
<dbReference type="PANTHER" id="PTHR13817:SF175">
    <property type="entry name" value="IG-LIKE AND FIBRONECTIN TYPE-III DOMAIN-CONTAINING PROTEIN C27B7.7"/>
    <property type="match status" value="1"/>
</dbReference>
<dbReference type="SMART" id="SM00060">
    <property type="entry name" value="FN3"/>
    <property type="match status" value="4"/>
</dbReference>
<organism evidence="6 7">
    <name type="scientific">Syphacia muris</name>
    <dbReference type="NCBI Taxonomy" id="451379"/>
    <lineage>
        <taxon>Eukaryota</taxon>
        <taxon>Metazoa</taxon>
        <taxon>Ecdysozoa</taxon>
        <taxon>Nematoda</taxon>
        <taxon>Chromadorea</taxon>
        <taxon>Rhabditida</taxon>
        <taxon>Spirurina</taxon>
        <taxon>Oxyuridomorpha</taxon>
        <taxon>Oxyuroidea</taxon>
        <taxon>Oxyuridae</taxon>
        <taxon>Syphacia</taxon>
    </lineage>
</organism>
<dbReference type="STRING" id="451379.A0A0N5AE36"/>
<accession>A0A0N5AE36</accession>
<evidence type="ECO:0000313" key="7">
    <source>
        <dbReference type="WBParaSite" id="SMUV_0000247701-mRNA-1"/>
    </source>
</evidence>
<reference evidence="7" key="1">
    <citation type="submission" date="2017-02" db="UniProtKB">
        <authorList>
            <consortium name="WormBaseParasite"/>
        </authorList>
    </citation>
    <scope>IDENTIFICATION</scope>
</reference>
<dbReference type="AlphaFoldDB" id="A0A0N5AE36"/>
<dbReference type="InterPro" id="IPR036179">
    <property type="entry name" value="Ig-like_dom_sf"/>
</dbReference>
<dbReference type="CDD" id="cd00063">
    <property type="entry name" value="FN3"/>
    <property type="match status" value="2"/>
</dbReference>
<dbReference type="InterPro" id="IPR036116">
    <property type="entry name" value="FN3_sf"/>
</dbReference>
<feature type="domain" description="Ig-like" evidence="4">
    <location>
        <begin position="261"/>
        <end position="353"/>
    </location>
</feature>
<dbReference type="Pfam" id="PF00041">
    <property type="entry name" value="fn3"/>
    <property type="match status" value="1"/>
</dbReference>
<dbReference type="InterPro" id="IPR050964">
    <property type="entry name" value="Striated_Muscle_Regulatory"/>
</dbReference>
<proteinExistence type="predicted"/>
<dbReference type="SUPFAM" id="SSF49265">
    <property type="entry name" value="Fibronectin type III"/>
    <property type="match status" value="4"/>
</dbReference>
<dbReference type="SUPFAM" id="SSF48726">
    <property type="entry name" value="Immunoglobulin"/>
    <property type="match status" value="1"/>
</dbReference>
<dbReference type="WBParaSite" id="SMUV_0000247701-mRNA-1">
    <property type="protein sequence ID" value="SMUV_0000247701-mRNA-1"/>
    <property type="gene ID" value="SMUV_0000247701"/>
</dbReference>
<evidence type="ECO:0000259" key="5">
    <source>
        <dbReference type="PROSITE" id="PS50853"/>
    </source>
</evidence>